<evidence type="ECO:0000313" key="2">
    <source>
        <dbReference type="Proteomes" id="UP000295096"/>
    </source>
</evidence>
<dbReference type="EMBL" id="SMSJ01000022">
    <property type="protein sequence ID" value="TDH61354.1"/>
    <property type="molecule type" value="Genomic_DNA"/>
</dbReference>
<sequence length="70" mass="7174">MSISTEPRLADPDAFYAALMEAHRGLDEAASRRLDAALVILLANQLGDAAAAEAIRLAREAVAGPLGGTG</sequence>
<gene>
    <name evidence="1" type="ORF">E2C06_17080</name>
</gene>
<dbReference type="Pfam" id="PF10932">
    <property type="entry name" value="DUF2783"/>
    <property type="match status" value="1"/>
</dbReference>
<comment type="caution">
    <text evidence="1">The sequence shown here is derived from an EMBL/GenBank/DDBJ whole genome shotgun (WGS) entry which is preliminary data.</text>
</comment>
<dbReference type="OrthoDB" id="8420594at2"/>
<evidence type="ECO:0000313" key="1">
    <source>
        <dbReference type="EMBL" id="TDH61354.1"/>
    </source>
</evidence>
<protein>
    <submittedName>
        <fullName evidence="1">DUF2783 domain-containing protein</fullName>
    </submittedName>
</protein>
<dbReference type="InterPro" id="IPR021233">
    <property type="entry name" value="DUF2783"/>
</dbReference>
<dbReference type="AlphaFoldDB" id="A0A4R5QDU8"/>
<organism evidence="1 2">
    <name type="scientific">Dankookia rubra</name>
    <dbReference type="NCBI Taxonomy" id="1442381"/>
    <lineage>
        <taxon>Bacteria</taxon>
        <taxon>Pseudomonadati</taxon>
        <taxon>Pseudomonadota</taxon>
        <taxon>Alphaproteobacteria</taxon>
        <taxon>Acetobacterales</taxon>
        <taxon>Roseomonadaceae</taxon>
        <taxon>Dankookia</taxon>
    </lineage>
</organism>
<dbReference type="Proteomes" id="UP000295096">
    <property type="component" value="Unassembled WGS sequence"/>
</dbReference>
<keyword evidence="2" id="KW-1185">Reference proteome</keyword>
<reference evidence="1 2" key="1">
    <citation type="journal article" date="2016" name="J. Microbiol.">
        <title>Dankookia rubra gen. nov., sp. nov., an alphaproteobacterium isolated from sediment of a shallow stream.</title>
        <authorList>
            <person name="Kim W.H."/>
            <person name="Kim D.H."/>
            <person name="Kang K."/>
            <person name="Ahn T.Y."/>
        </authorList>
    </citation>
    <scope>NUCLEOTIDE SEQUENCE [LARGE SCALE GENOMIC DNA]</scope>
    <source>
        <strain evidence="1 2">JCM30602</strain>
    </source>
</reference>
<accession>A0A4R5QDU8</accession>
<name>A0A4R5QDU8_9PROT</name>
<dbReference type="RefSeq" id="WP_133289826.1">
    <property type="nucleotide sequence ID" value="NZ_SMSJ01000022.1"/>
</dbReference>
<proteinExistence type="predicted"/>